<sequence length="277" mass="30375">MHAEVSDEISQEAARAIARSFESAQEWLERTSRPSEPVDPASELGVDDAATGPKCLSHLAVASLNAAVDHFHAARTLFADVRVFYGNAQFTLLRAALENAATAVYMLVPDDRETRILRALRVAWSDVNDQHSLIDTMRENAQRRGTRPIAEPKNSKSAWKGRLQKIARDRGMSDKDVAQVAAGLPYSVIVRDASKEALGQDLGELALVCWKINSGSTHGKQWEAITKVDRSTLQPTDDPAVSQGRTLPSEDQLHISVAIAKKMIEAGWTLLDTRRAA</sequence>
<dbReference type="EMBL" id="FOFT01000007">
    <property type="protein sequence ID" value="SER84761.1"/>
    <property type="molecule type" value="Genomic_DNA"/>
</dbReference>
<evidence type="ECO:0000313" key="2">
    <source>
        <dbReference type="EMBL" id="SER84761.1"/>
    </source>
</evidence>
<evidence type="ECO:0000256" key="1">
    <source>
        <dbReference type="SAM" id="MobiDB-lite"/>
    </source>
</evidence>
<accession>A0A1H9SII5</accession>
<evidence type="ECO:0000313" key="3">
    <source>
        <dbReference type="Proteomes" id="UP000199028"/>
    </source>
</evidence>
<feature type="region of interest" description="Disordered" evidence="1">
    <location>
        <begin position="26"/>
        <end position="46"/>
    </location>
</feature>
<organism evidence="2 3">
    <name type="scientific">Lentzea flaviverrucosa</name>
    <dbReference type="NCBI Taxonomy" id="200379"/>
    <lineage>
        <taxon>Bacteria</taxon>
        <taxon>Bacillati</taxon>
        <taxon>Actinomycetota</taxon>
        <taxon>Actinomycetes</taxon>
        <taxon>Pseudonocardiales</taxon>
        <taxon>Pseudonocardiaceae</taxon>
        <taxon>Lentzea</taxon>
    </lineage>
</organism>
<dbReference type="Proteomes" id="UP000199028">
    <property type="component" value="Unassembled WGS sequence"/>
</dbReference>
<name>A0A1H9SII5_9PSEU</name>
<reference evidence="3" key="1">
    <citation type="submission" date="2016-10" db="EMBL/GenBank/DDBJ databases">
        <authorList>
            <person name="Varghese N."/>
            <person name="Submissions S."/>
        </authorList>
    </citation>
    <scope>NUCLEOTIDE SEQUENCE [LARGE SCALE GENOMIC DNA]</scope>
    <source>
        <strain evidence="3">CGMCC 4.578</strain>
    </source>
</reference>
<proteinExistence type="predicted"/>
<dbReference type="AlphaFoldDB" id="A0A1H9SII5"/>
<keyword evidence="3" id="KW-1185">Reference proteome</keyword>
<protein>
    <submittedName>
        <fullName evidence="2">Uncharacterized protein</fullName>
    </submittedName>
</protein>
<gene>
    <name evidence="2" type="ORF">SAMN05216195_10779</name>
</gene>
<dbReference type="RefSeq" id="WP_090066856.1">
    <property type="nucleotide sequence ID" value="NZ_FOFT01000007.1"/>
</dbReference>